<dbReference type="InterPro" id="IPR043133">
    <property type="entry name" value="GTP-CH-I_C/QueF"/>
</dbReference>
<gene>
    <name evidence="3" type="ORF">SAMN05216257_103305</name>
</gene>
<dbReference type="Proteomes" id="UP000199328">
    <property type="component" value="Unassembled WGS sequence"/>
</dbReference>
<dbReference type="SMART" id="SM00905">
    <property type="entry name" value="FolB"/>
    <property type="match status" value="1"/>
</dbReference>
<dbReference type="InterPro" id="IPR006157">
    <property type="entry name" value="FolB_dom"/>
</dbReference>
<sequence>MTDEITQAFDHPEARSAATAPEPRDRLSLRDHIREVEIGAFETERGRRQRLRFNVVVEVAPPDAPIGDDVDRILSYDNLTDAISAELGAERLNLLETLAERIAARILLKPRALRVFVRIEKLDRGPGALGVEIVRARQPEAPAPLEVPSEPPRPAPQLVLLSAAAAEDARLSSWLDAVAGKGAAVLVVAPAALPLPETRDPEAARQVALLALDQAAWALAGRDPRLIAVAARTELDWAIGEGRLAVWAPAKMVRDAAQRVEDVSAPALAVWLAGRLGVGELVLIGAPPPPGWSGASTRLDVSARAGD</sequence>
<dbReference type="GO" id="GO:0004150">
    <property type="term" value="F:dihydroneopterin aldolase activity"/>
    <property type="evidence" value="ECO:0007669"/>
    <property type="project" value="InterPro"/>
</dbReference>
<proteinExistence type="predicted"/>
<keyword evidence="4" id="KW-1185">Reference proteome</keyword>
<organism evidence="3 4">
    <name type="scientific">Meinhardsimonia xiamenensis</name>
    <dbReference type="NCBI Taxonomy" id="990712"/>
    <lineage>
        <taxon>Bacteria</taxon>
        <taxon>Pseudomonadati</taxon>
        <taxon>Pseudomonadota</taxon>
        <taxon>Alphaproteobacteria</taxon>
        <taxon>Rhodobacterales</taxon>
        <taxon>Paracoccaceae</taxon>
        <taxon>Meinhardsimonia</taxon>
    </lineage>
</organism>
<evidence type="ECO:0000259" key="2">
    <source>
        <dbReference type="SMART" id="SM00905"/>
    </source>
</evidence>
<accession>A0A1G9D0Q8</accession>
<dbReference type="EMBL" id="FNFV01000003">
    <property type="protein sequence ID" value="SDK57496.1"/>
    <property type="molecule type" value="Genomic_DNA"/>
</dbReference>
<dbReference type="OrthoDB" id="7678026at2"/>
<evidence type="ECO:0000256" key="1">
    <source>
        <dbReference type="SAM" id="MobiDB-lite"/>
    </source>
</evidence>
<dbReference type="STRING" id="990712.SAMN05216257_103305"/>
<protein>
    <submittedName>
        <fullName evidence="3">Dihydroneopterin aldolase</fullName>
    </submittedName>
</protein>
<reference evidence="4" key="1">
    <citation type="submission" date="2016-10" db="EMBL/GenBank/DDBJ databases">
        <authorList>
            <person name="Varghese N."/>
            <person name="Submissions S."/>
        </authorList>
    </citation>
    <scope>NUCLEOTIDE SEQUENCE [LARGE SCALE GENOMIC DNA]</scope>
    <source>
        <strain evidence="4">CGMCC 1.10789</strain>
    </source>
</reference>
<name>A0A1G9D0Q8_9RHOB</name>
<dbReference type="Pfam" id="PF02152">
    <property type="entry name" value="FolB"/>
    <property type="match status" value="1"/>
</dbReference>
<evidence type="ECO:0000313" key="3">
    <source>
        <dbReference type="EMBL" id="SDK57496.1"/>
    </source>
</evidence>
<dbReference type="SUPFAM" id="SSF55620">
    <property type="entry name" value="Tetrahydrobiopterin biosynthesis enzymes-like"/>
    <property type="match status" value="1"/>
</dbReference>
<feature type="domain" description="Dihydroneopterin aldolase/epimerase" evidence="2">
    <location>
        <begin position="27"/>
        <end position="135"/>
    </location>
</feature>
<dbReference type="GO" id="GO:0006760">
    <property type="term" value="P:folic acid-containing compound metabolic process"/>
    <property type="evidence" value="ECO:0007669"/>
    <property type="project" value="InterPro"/>
</dbReference>
<evidence type="ECO:0000313" key="4">
    <source>
        <dbReference type="Proteomes" id="UP000199328"/>
    </source>
</evidence>
<dbReference type="Gene3D" id="3.30.1130.10">
    <property type="match status" value="1"/>
</dbReference>
<feature type="region of interest" description="Disordered" evidence="1">
    <location>
        <begin position="1"/>
        <end position="25"/>
    </location>
</feature>
<dbReference type="RefSeq" id="WP_092500038.1">
    <property type="nucleotide sequence ID" value="NZ_FNFV01000003.1"/>
</dbReference>
<dbReference type="AlphaFoldDB" id="A0A1G9D0Q8"/>